<dbReference type="GO" id="GO:0005666">
    <property type="term" value="C:RNA polymerase III complex"/>
    <property type="evidence" value="ECO:0007669"/>
    <property type="project" value="UniProtKB-UniRule"/>
</dbReference>
<keyword evidence="2 6" id="KW-0240">DNA-directed RNA polymerase</keyword>
<proteinExistence type="inferred from homology"/>
<gene>
    <name evidence="7" type="ORF">PAN0_010d3919</name>
</gene>
<keyword evidence="8" id="KW-1185">Reference proteome</keyword>
<dbReference type="GeneID" id="26304877"/>
<evidence type="ECO:0000256" key="1">
    <source>
        <dbReference type="ARBA" id="ARBA00004123"/>
    </source>
</evidence>
<comment type="similarity">
    <text evidence="6">Belongs to the RNA polymerase beta chain family.</text>
</comment>
<dbReference type="GO" id="GO:0003697">
    <property type="term" value="F:single-stranded DNA binding"/>
    <property type="evidence" value="ECO:0007669"/>
    <property type="project" value="UniProtKB-UniRule"/>
</dbReference>
<evidence type="ECO:0000313" key="7">
    <source>
        <dbReference type="EMBL" id="GAK65700.1"/>
    </source>
</evidence>
<dbReference type="EMBL" id="DF830077">
    <property type="protein sequence ID" value="GAK65700.1"/>
    <property type="molecule type" value="Genomic_DNA"/>
</dbReference>
<dbReference type="InterPro" id="IPR055207">
    <property type="entry name" value="POLR3C_WHD"/>
</dbReference>
<dbReference type="InterPro" id="IPR036388">
    <property type="entry name" value="WH-like_DNA-bd_sf"/>
</dbReference>
<evidence type="ECO:0000313" key="8">
    <source>
        <dbReference type="Proteomes" id="UP000053758"/>
    </source>
</evidence>
<dbReference type="Gene3D" id="1.10.10.10">
    <property type="entry name" value="Winged helix-like DNA-binding domain superfamily/Winged helix DNA-binding domain"/>
    <property type="match status" value="4"/>
</dbReference>
<dbReference type="OrthoDB" id="272392at2759"/>
<dbReference type="GO" id="GO:0006351">
    <property type="term" value="P:DNA-templated transcription"/>
    <property type="evidence" value="ECO:0007669"/>
    <property type="project" value="InterPro"/>
</dbReference>
<protein>
    <recommendedName>
        <fullName evidence="6">DNA-directed RNA polymerase III subunit RPC3</fullName>
        <shortName evidence="6">RNA polymerase III subunit C3</shortName>
    </recommendedName>
</protein>
<dbReference type="Proteomes" id="UP000053758">
    <property type="component" value="Unassembled WGS sequence"/>
</dbReference>
<dbReference type="PANTHER" id="PTHR12949:SF0">
    <property type="entry name" value="DNA-DIRECTED RNA POLYMERASE III SUBUNIT RPC3"/>
    <property type="match status" value="1"/>
</dbReference>
<evidence type="ECO:0000256" key="3">
    <source>
        <dbReference type="ARBA" id="ARBA00023163"/>
    </source>
</evidence>
<dbReference type="HOGENOM" id="CLU_023294_2_0_1"/>
<name>A0A081CGA4_PSEA2</name>
<dbReference type="InterPro" id="IPR039748">
    <property type="entry name" value="RPC3"/>
</dbReference>
<dbReference type="InterPro" id="IPR013197">
    <property type="entry name" value="RNA_pol_III_RPC82-rel_HTH"/>
</dbReference>
<dbReference type="PANTHER" id="PTHR12949">
    <property type="entry name" value="RNA POLYMERASE III DNA DIRECTED -RELATED"/>
    <property type="match status" value="1"/>
</dbReference>
<keyword evidence="4 6" id="KW-0539">Nucleus</keyword>
<evidence type="ECO:0000256" key="4">
    <source>
        <dbReference type="ARBA" id="ARBA00023242"/>
    </source>
</evidence>
<dbReference type="Pfam" id="PF08221">
    <property type="entry name" value="HTH_9"/>
    <property type="match status" value="1"/>
</dbReference>
<evidence type="ECO:0000256" key="2">
    <source>
        <dbReference type="ARBA" id="ARBA00022478"/>
    </source>
</evidence>
<sequence>MSSTAHSPQKIKLCEHVLLVHFGPIAARIGALLLKRGRLTIREIQRFLNQAPTRTNRGPTDPFTNASTTHTKSTLVSAPIAGASTSYNTGDPNAPVPVPKLLIEQTILTLIQHGCAWHSSTDPDIADPSQEFFEININDVLLRPRFGRYIGIAEDELGDTSARIVKLVLQHGKLQASDIIDRVASEMHTQQNASASVPPDAAVNGEPPNGTANGSHKRKADDELAGVQAEVARALTVMLFRTYLRPSSVHQYVSPRDKEIKYEAKRRRELRGIPTPKDLQRIREEVRVQIADERDADWDFAATSVSLGPDGLAAADHRETRRGLVRKKQSAIALASAASKSKRSKSSSSSKDKKAKDKVKDRNGLNGVHPAAGTAEGFDPADDYEIDPSVWLRVHYDRFDVHVRDEIMVDAVREKYNNTAAEVFRQLIHAGDSSMRRSVRDVRSAPISITTLAHKLPSELSLQKGFDRRSFGKDKAALPTRQEFLAEYCAIFSHAEDVSGKSKTSRLMAPASDSTTKTAGGSKVASSLTVEFANVAERMRRDLLRNVVEDKFGGAAIRIMNILRDKGKLEEKHISKLALVSISETRDLCSRLFHASLLGLQEVPKTKDRDPAKTFFLWFVDEAKCRAWLLDHLYQSLARISQRRNDEMRRQLPLLRKVERSDVKQDTVGLLSEWERESWSRLQTVLQMLTVAEMRTEMDVFVMRDLAAGTFVSED</sequence>
<dbReference type="Pfam" id="PF22536">
    <property type="entry name" value="WHD_POLR3C"/>
    <property type="match status" value="1"/>
</dbReference>
<comment type="function">
    <text evidence="5 6">DNA-dependent RNA polymerase catalyzes the transcription of DNA into RNA using the four ribonucleoside triphosphates as substrates. Specific core component of RNA polymerase III which synthesizes small RNAs, such as 5S rRNA and tRNAs.</text>
</comment>
<dbReference type="InterPro" id="IPR008806">
    <property type="entry name" value="RNA_pol_III_Rpc82_C"/>
</dbReference>
<accession>A0A081CGA4</accession>
<organism evidence="7 8">
    <name type="scientific">Pseudozyma antarctica</name>
    <name type="common">Yeast</name>
    <name type="synonym">Candida antarctica</name>
    <dbReference type="NCBI Taxonomy" id="84753"/>
    <lineage>
        <taxon>Eukaryota</taxon>
        <taxon>Fungi</taxon>
        <taxon>Dikarya</taxon>
        <taxon>Basidiomycota</taxon>
        <taxon>Ustilaginomycotina</taxon>
        <taxon>Ustilaginomycetes</taxon>
        <taxon>Ustilaginales</taxon>
        <taxon>Ustilaginaceae</taxon>
        <taxon>Moesziomyces</taxon>
    </lineage>
</organism>
<dbReference type="Pfam" id="PF05645">
    <property type="entry name" value="RNA_pol_Rpc82"/>
    <property type="match status" value="1"/>
</dbReference>
<evidence type="ECO:0000256" key="6">
    <source>
        <dbReference type="RuleBase" id="RU367076"/>
    </source>
</evidence>
<dbReference type="AlphaFoldDB" id="A0A081CGA4"/>
<evidence type="ECO:0000256" key="5">
    <source>
        <dbReference type="ARBA" id="ARBA00025127"/>
    </source>
</evidence>
<comment type="subunit">
    <text evidence="6">Component of the RNA polymerase III (Pol III) complex consisting of 17 subunits.</text>
</comment>
<reference evidence="8" key="1">
    <citation type="journal article" date="2014" name="Genome Announc.">
        <title>Draft Genome Sequence of the Yeast Pseudozyma antarctica Type Strain JCM10317, a Producer of the Glycolipid Biosurfactants, Mannosylerythritol Lipids.</title>
        <authorList>
            <person name="Saika A."/>
            <person name="Koike H."/>
            <person name="Hori T."/>
            <person name="Fukuoka T."/>
            <person name="Sato S."/>
            <person name="Habe H."/>
            <person name="Kitamoto D."/>
            <person name="Morita T."/>
        </authorList>
    </citation>
    <scope>NUCLEOTIDE SEQUENCE [LARGE SCALE GENOMIC DNA]</scope>
    <source>
        <strain evidence="8">JCM 10317</strain>
    </source>
</reference>
<keyword evidence="3 6" id="KW-0804">Transcription</keyword>
<dbReference type="RefSeq" id="XP_014655862.1">
    <property type="nucleotide sequence ID" value="XM_014800376.1"/>
</dbReference>
<comment type="subcellular location">
    <subcellularLocation>
        <location evidence="1 6">Nucleus</location>
    </subcellularLocation>
</comment>